<dbReference type="InterPro" id="IPR004125">
    <property type="entry name" value="Signal_recog_particle_SRP54_M"/>
</dbReference>
<dbReference type="InterPro" id="IPR042101">
    <property type="entry name" value="SRP54_N_sf"/>
</dbReference>
<dbReference type="SMART" id="SM00963">
    <property type="entry name" value="SRP54_N"/>
    <property type="match status" value="1"/>
</dbReference>
<dbReference type="InterPro" id="IPR003593">
    <property type="entry name" value="AAA+_ATPase"/>
</dbReference>
<dbReference type="InterPro" id="IPR004780">
    <property type="entry name" value="SRP"/>
</dbReference>
<dbReference type="InterPro" id="IPR000897">
    <property type="entry name" value="SRP54_GTPase_dom"/>
</dbReference>
<evidence type="ECO:0000256" key="6">
    <source>
        <dbReference type="ARBA" id="ARBA00023135"/>
    </source>
</evidence>
<dbReference type="InterPro" id="IPR013822">
    <property type="entry name" value="Signal_recog_particl_SRP54_hlx"/>
</dbReference>
<keyword evidence="5" id="KW-0342">GTP-binding</keyword>
<evidence type="ECO:0000256" key="4">
    <source>
        <dbReference type="ARBA" id="ARBA00022884"/>
    </source>
</evidence>
<name>A0A7C6A9N2_UNCW3</name>
<keyword evidence="3" id="KW-0378">Hydrolase</keyword>
<proteinExistence type="inferred from homology"/>
<dbReference type="SMART" id="SM00962">
    <property type="entry name" value="SRP54"/>
    <property type="match status" value="1"/>
</dbReference>
<evidence type="ECO:0000256" key="5">
    <source>
        <dbReference type="ARBA" id="ARBA00023134"/>
    </source>
</evidence>
<organism evidence="11">
    <name type="scientific">candidate division WOR-3 bacterium</name>
    <dbReference type="NCBI Taxonomy" id="2052148"/>
    <lineage>
        <taxon>Bacteria</taxon>
        <taxon>Bacteria division WOR-3</taxon>
    </lineage>
</organism>
<keyword evidence="2" id="KW-0547">Nucleotide-binding</keyword>
<protein>
    <recommendedName>
        <fullName evidence="8">signal-recognition-particle GTPase</fullName>
        <ecNumber evidence="8">3.6.5.4</ecNumber>
    </recommendedName>
</protein>
<dbReference type="SUPFAM" id="SSF52540">
    <property type="entry name" value="P-loop containing nucleoside triphosphate hydrolases"/>
    <property type="match status" value="1"/>
</dbReference>
<dbReference type="GO" id="GO:0005525">
    <property type="term" value="F:GTP binding"/>
    <property type="evidence" value="ECO:0007669"/>
    <property type="project" value="UniProtKB-KW"/>
</dbReference>
<dbReference type="PANTHER" id="PTHR11564">
    <property type="entry name" value="SIGNAL RECOGNITION PARTICLE 54K PROTEIN SRP54"/>
    <property type="match status" value="1"/>
</dbReference>
<evidence type="ECO:0000256" key="9">
    <source>
        <dbReference type="ARBA" id="ARBA00048027"/>
    </source>
</evidence>
<dbReference type="Gene3D" id="3.40.50.300">
    <property type="entry name" value="P-loop containing nucleotide triphosphate hydrolases"/>
    <property type="match status" value="1"/>
</dbReference>
<gene>
    <name evidence="11" type="primary">ffh</name>
    <name evidence="11" type="ORF">ENW73_06030</name>
</gene>
<reference evidence="11" key="1">
    <citation type="journal article" date="2020" name="mSystems">
        <title>Genome- and Community-Level Interaction Insights into Carbon Utilization and Element Cycling Functions of Hydrothermarchaeota in Hydrothermal Sediment.</title>
        <authorList>
            <person name="Zhou Z."/>
            <person name="Liu Y."/>
            <person name="Xu W."/>
            <person name="Pan J."/>
            <person name="Luo Z.H."/>
            <person name="Li M."/>
        </authorList>
    </citation>
    <scope>NUCLEOTIDE SEQUENCE [LARGE SCALE GENOMIC DNA]</scope>
    <source>
        <strain evidence="11">SpSt-876</strain>
    </source>
</reference>
<comment type="similarity">
    <text evidence="1">Belongs to the GTP-binding SRP family. SRP54 subfamily.</text>
</comment>
<dbReference type="InterPro" id="IPR027417">
    <property type="entry name" value="P-loop_NTPase"/>
</dbReference>
<evidence type="ECO:0000313" key="11">
    <source>
        <dbReference type="EMBL" id="HHS52407.1"/>
    </source>
</evidence>
<keyword evidence="6" id="KW-0733">Signal recognition particle</keyword>
<dbReference type="NCBIfam" id="TIGR00959">
    <property type="entry name" value="ffh"/>
    <property type="match status" value="1"/>
</dbReference>
<comment type="caution">
    <text evidence="11">The sequence shown here is derived from an EMBL/GenBank/DDBJ whole genome shotgun (WGS) entry which is preliminary data.</text>
</comment>
<dbReference type="Pfam" id="PF00448">
    <property type="entry name" value="SRP54"/>
    <property type="match status" value="1"/>
</dbReference>
<feature type="domain" description="SRP54-type proteins GTP-binding" evidence="10">
    <location>
        <begin position="263"/>
        <end position="276"/>
    </location>
</feature>
<dbReference type="Gene3D" id="1.20.120.140">
    <property type="entry name" value="Signal recognition particle SRP54, nucleotide-binding domain"/>
    <property type="match status" value="1"/>
</dbReference>
<dbReference type="Gene3D" id="1.10.260.30">
    <property type="entry name" value="Signal recognition particle, SRP54 subunit, M-domain"/>
    <property type="match status" value="1"/>
</dbReference>
<evidence type="ECO:0000256" key="8">
    <source>
        <dbReference type="ARBA" id="ARBA00035672"/>
    </source>
</evidence>
<sequence length="440" mass="48844">MFEIIQDRFVKLQRRLLGYGKLSNKEIDNALREIRTLLLEADVNYKVVGEFIRNLQASLEKEKIYESLKPGELVNVTLYKELVKLLGDRPEKIQFSTDPLIINLVGLQGTGKTSTAAKLAYRYKNKRPLLVACDPKRPAAAEQLKLLAERVPADFFPVTNSAIETALKALEFAQTKKNQLVIFDTAGRLHIDDELMQELALIKEKTRPHYNLLVVDGMVGQDAVAQATQFHSQLGISGSIVTKMDGDAKGGAVVSIRKVSGAPIYFIGTGEKIEDLEEFYPDRIASRILGMGDIVSLVEKVESVIKIEDQKKTAEKFIKGEFDLEDFLNQLKAIKKMGSLSKLLAMVPGAPRALGGLNLDETDLTKTEAIILSMTKAERTHPEIIDGSRRKRIALGSGTSVEEVNRLLKEFKQAKELSKSFGKGLFGFGAAKPPKGFRRK</sequence>
<dbReference type="AlphaFoldDB" id="A0A7C6A9N2"/>
<evidence type="ECO:0000256" key="7">
    <source>
        <dbReference type="ARBA" id="ARBA00023274"/>
    </source>
</evidence>
<evidence type="ECO:0000256" key="3">
    <source>
        <dbReference type="ARBA" id="ARBA00022801"/>
    </source>
</evidence>
<evidence type="ECO:0000256" key="1">
    <source>
        <dbReference type="ARBA" id="ARBA00005450"/>
    </source>
</evidence>
<dbReference type="Pfam" id="PF02978">
    <property type="entry name" value="SRP_SPB"/>
    <property type="match status" value="1"/>
</dbReference>
<dbReference type="GO" id="GO:0003924">
    <property type="term" value="F:GTPase activity"/>
    <property type="evidence" value="ECO:0007669"/>
    <property type="project" value="InterPro"/>
</dbReference>
<dbReference type="EC" id="3.6.5.4" evidence="8"/>
<dbReference type="PROSITE" id="PS00300">
    <property type="entry name" value="SRP54"/>
    <property type="match status" value="1"/>
</dbReference>
<accession>A0A7C6A9N2</accession>
<dbReference type="InterPro" id="IPR036891">
    <property type="entry name" value="Signal_recog_part_SRP54_M_sf"/>
</dbReference>
<dbReference type="GO" id="GO:0006614">
    <property type="term" value="P:SRP-dependent cotranslational protein targeting to membrane"/>
    <property type="evidence" value="ECO:0007669"/>
    <property type="project" value="InterPro"/>
</dbReference>
<keyword evidence="4" id="KW-0694">RNA-binding</keyword>
<dbReference type="SMART" id="SM00382">
    <property type="entry name" value="AAA"/>
    <property type="match status" value="1"/>
</dbReference>
<dbReference type="Pfam" id="PF02881">
    <property type="entry name" value="SRP54_N"/>
    <property type="match status" value="1"/>
</dbReference>
<evidence type="ECO:0000256" key="2">
    <source>
        <dbReference type="ARBA" id="ARBA00022741"/>
    </source>
</evidence>
<dbReference type="GO" id="GO:0008312">
    <property type="term" value="F:7S RNA binding"/>
    <property type="evidence" value="ECO:0007669"/>
    <property type="project" value="InterPro"/>
</dbReference>
<dbReference type="GO" id="GO:0048500">
    <property type="term" value="C:signal recognition particle"/>
    <property type="evidence" value="ECO:0007669"/>
    <property type="project" value="InterPro"/>
</dbReference>
<dbReference type="PANTHER" id="PTHR11564:SF5">
    <property type="entry name" value="SIGNAL RECOGNITION PARTICLE SUBUNIT SRP54"/>
    <property type="match status" value="1"/>
</dbReference>
<keyword evidence="7" id="KW-0687">Ribonucleoprotein</keyword>
<evidence type="ECO:0000259" key="10">
    <source>
        <dbReference type="PROSITE" id="PS00300"/>
    </source>
</evidence>
<dbReference type="InterPro" id="IPR022941">
    <property type="entry name" value="SRP54"/>
</dbReference>
<comment type="catalytic activity">
    <reaction evidence="9">
        <text>GTP + H2O = GDP + phosphate + H(+)</text>
        <dbReference type="Rhea" id="RHEA:19669"/>
        <dbReference type="ChEBI" id="CHEBI:15377"/>
        <dbReference type="ChEBI" id="CHEBI:15378"/>
        <dbReference type="ChEBI" id="CHEBI:37565"/>
        <dbReference type="ChEBI" id="CHEBI:43474"/>
        <dbReference type="ChEBI" id="CHEBI:58189"/>
        <dbReference type="EC" id="3.6.5.4"/>
    </reaction>
</comment>
<dbReference type="EMBL" id="DTLI01000143">
    <property type="protein sequence ID" value="HHS52407.1"/>
    <property type="molecule type" value="Genomic_DNA"/>
</dbReference>
<dbReference type="SUPFAM" id="SSF47446">
    <property type="entry name" value="Signal peptide-binding domain"/>
    <property type="match status" value="1"/>
</dbReference>